<keyword evidence="2" id="KW-1185">Reference proteome</keyword>
<gene>
    <name evidence="1" type="ORF">GCM10007391_11140</name>
</gene>
<evidence type="ECO:0000313" key="1">
    <source>
        <dbReference type="EMBL" id="GGW80073.1"/>
    </source>
</evidence>
<dbReference type="Proteomes" id="UP000631300">
    <property type="component" value="Unassembled WGS sequence"/>
</dbReference>
<sequence length="114" mass="14042">MQGGWRRVKVKAFVNLKARQLCFYLRAFWQGDLPFRELELFFWDTLEEWGQVSYQLDQPYSQKERVFWHLLHQMHFWHEDKLMYDNYLIEELANCIHYLEGKGYCPFDCVGIRP</sequence>
<organism evidence="1 2">
    <name type="scientific">Alteromonas halophila</name>
    <dbReference type="NCBI Taxonomy" id="516698"/>
    <lineage>
        <taxon>Bacteria</taxon>
        <taxon>Pseudomonadati</taxon>
        <taxon>Pseudomonadota</taxon>
        <taxon>Gammaproteobacteria</taxon>
        <taxon>Alteromonadales</taxon>
        <taxon>Alteromonadaceae</taxon>
        <taxon>Alteromonas/Salinimonas group</taxon>
        <taxon>Alteromonas</taxon>
    </lineage>
</organism>
<evidence type="ECO:0000313" key="2">
    <source>
        <dbReference type="Proteomes" id="UP000631300"/>
    </source>
</evidence>
<reference evidence="1" key="2">
    <citation type="submission" date="2020-09" db="EMBL/GenBank/DDBJ databases">
        <authorList>
            <person name="Sun Q."/>
            <person name="Kim S."/>
        </authorList>
    </citation>
    <scope>NUCLEOTIDE SEQUENCE</scope>
    <source>
        <strain evidence="1">KCTC 22164</strain>
    </source>
</reference>
<proteinExistence type="predicted"/>
<name>A0A918JIA5_9ALTE</name>
<dbReference type="AlphaFoldDB" id="A0A918JIA5"/>
<reference evidence="1" key="1">
    <citation type="journal article" date="2014" name="Int. J. Syst. Evol. Microbiol.">
        <title>Complete genome sequence of Corynebacterium casei LMG S-19264T (=DSM 44701T), isolated from a smear-ripened cheese.</title>
        <authorList>
            <consortium name="US DOE Joint Genome Institute (JGI-PGF)"/>
            <person name="Walter F."/>
            <person name="Albersmeier A."/>
            <person name="Kalinowski J."/>
            <person name="Ruckert C."/>
        </authorList>
    </citation>
    <scope>NUCLEOTIDE SEQUENCE</scope>
    <source>
        <strain evidence="1">KCTC 22164</strain>
    </source>
</reference>
<protein>
    <submittedName>
        <fullName evidence="1">Uncharacterized protein</fullName>
    </submittedName>
</protein>
<comment type="caution">
    <text evidence="1">The sequence shown here is derived from an EMBL/GenBank/DDBJ whole genome shotgun (WGS) entry which is preliminary data.</text>
</comment>
<accession>A0A918JIA5</accession>
<dbReference type="EMBL" id="BMXP01000002">
    <property type="protein sequence ID" value="GGW80073.1"/>
    <property type="molecule type" value="Genomic_DNA"/>
</dbReference>